<feature type="transmembrane region" description="Helical" evidence="6">
    <location>
        <begin position="196"/>
        <end position="217"/>
    </location>
</feature>
<keyword evidence="5 6" id="KW-0472">Membrane</keyword>
<sequence>MKLLMALLALQFCFVGFHIVSRVALNIGVSKVAYPVHRNIIALILLSPFAYVLEKKERAPLTFSLLVQFFFLAILGITANQRFYLLGLYYASPTFASAMQNSIPAVTFVMASSLRLEQVNNGRRDGFAKVLGTIAKCPPLLHQVTHATYLEPEHYMSSSKSQNWTWGCIFLFGHCISWAGWMVLQAPLLKKHPAKLTLTLFTCFFRLIQFLAIAAFVETDINRWKIQSGEELFTIFYAGIVASGIVLSLQTCKSWGNIFSPSFHFL</sequence>
<evidence type="ECO:0000313" key="9">
    <source>
        <dbReference type="Proteomes" id="UP000236630"/>
    </source>
</evidence>
<comment type="subcellular location">
    <subcellularLocation>
        <location evidence="1 6">Membrane</location>
        <topology evidence="1 6">Multi-pass membrane protein</topology>
    </subcellularLocation>
</comment>
<evidence type="ECO:0000313" key="8">
    <source>
        <dbReference type="EMBL" id="GAY63625.1"/>
    </source>
</evidence>
<feature type="transmembrane region" description="Helical" evidence="6">
    <location>
        <begin position="232"/>
        <end position="249"/>
    </location>
</feature>
<accession>A0A2H5QHC7</accession>
<feature type="domain" description="EamA" evidence="7">
    <location>
        <begin position="5"/>
        <end position="120"/>
    </location>
</feature>
<dbReference type="AlphaFoldDB" id="A0A2H5QHC7"/>
<keyword evidence="9" id="KW-1185">Reference proteome</keyword>
<reference evidence="8 9" key="1">
    <citation type="journal article" date="2017" name="Front. Genet.">
        <title>Draft sequencing of the heterozygous diploid genome of Satsuma (Citrus unshiu Marc.) using a hybrid assembly approach.</title>
        <authorList>
            <person name="Shimizu T."/>
            <person name="Tanizawa Y."/>
            <person name="Mochizuki T."/>
            <person name="Nagasaki H."/>
            <person name="Yoshioka T."/>
            <person name="Toyoda A."/>
            <person name="Fujiyama A."/>
            <person name="Kaminuma E."/>
            <person name="Nakamura Y."/>
        </authorList>
    </citation>
    <scope>NUCLEOTIDE SEQUENCE [LARGE SCALE GENOMIC DNA]</scope>
    <source>
        <strain evidence="9">cv. Miyagawa wase</strain>
    </source>
</reference>
<proteinExistence type="inferred from homology"/>
<evidence type="ECO:0000256" key="1">
    <source>
        <dbReference type="ARBA" id="ARBA00004141"/>
    </source>
</evidence>
<protein>
    <recommendedName>
        <fullName evidence="6">WAT1-related protein</fullName>
    </recommendedName>
</protein>
<gene>
    <name evidence="8" type="ORF">CUMW_227140</name>
</gene>
<dbReference type="EMBL" id="BDQV01000362">
    <property type="protein sequence ID" value="GAY63625.1"/>
    <property type="molecule type" value="Genomic_DNA"/>
</dbReference>
<evidence type="ECO:0000256" key="6">
    <source>
        <dbReference type="RuleBase" id="RU363077"/>
    </source>
</evidence>
<dbReference type="SUPFAM" id="SSF103481">
    <property type="entry name" value="Multidrug resistance efflux transporter EmrE"/>
    <property type="match status" value="1"/>
</dbReference>
<feature type="transmembrane region" description="Helical" evidence="6">
    <location>
        <begin position="60"/>
        <end position="79"/>
    </location>
</feature>
<dbReference type="GO" id="GO:0022857">
    <property type="term" value="F:transmembrane transporter activity"/>
    <property type="evidence" value="ECO:0007669"/>
    <property type="project" value="InterPro"/>
</dbReference>
<name>A0A2H5QHC7_CITUN</name>
<organism evidence="8 9">
    <name type="scientific">Citrus unshiu</name>
    <name type="common">Satsuma mandarin</name>
    <name type="synonym">Citrus nobilis var. unshiu</name>
    <dbReference type="NCBI Taxonomy" id="55188"/>
    <lineage>
        <taxon>Eukaryota</taxon>
        <taxon>Viridiplantae</taxon>
        <taxon>Streptophyta</taxon>
        <taxon>Embryophyta</taxon>
        <taxon>Tracheophyta</taxon>
        <taxon>Spermatophyta</taxon>
        <taxon>Magnoliopsida</taxon>
        <taxon>eudicotyledons</taxon>
        <taxon>Gunneridae</taxon>
        <taxon>Pentapetalae</taxon>
        <taxon>rosids</taxon>
        <taxon>malvids</taxon>
        <taxon>Sapindales</taxon>
        <taxon>Rutaceae</taxon>
        <taxon>Aurantioideae</taxon>
        <taxon>Citrus</taxon>
    </lineage>
</organism>
<dbReference type="Pfam" id="PF00892">
    <property type="entry name" value="EamA"/>
    <property type="match status" value="1"/>
</dbReference>
<comment type="caution">
    <text evidence="8">The sequence shown here is derived from an EMBL/GenBank/DDBJ whole genome shotgun (WGS) entry which is preliminary data.</text>
</comment>
<dbReference type="PANTHER" id="PTHR31218">
    <property type="entry name" value="WAT1-RELATED PROTEIN"/>
    <property type="match status" value="1"/>
</dbReference>
<evidence type="ECO:0000259" key="7">
    <source>
        <dbReference type="Pfam" id="PF00892"/>
    </source>
</evidence>
<dbReference type="GO" id="GO:0016020">
    <property type="term" value="C:membrane"/>
    <property type="evidence" value="ECO:0007669"/>
    <property type="project" value="UniProtKB-SubCell"/>
</dbReference>
<dbReference type="InterPro" id="IPR000620">
    <property type="entry name" value="EamA_dom"/>
</dbReference>
<evidence type="ECO:0000256" key="2">
    <source>
        <dbReference type="ARBA" id="ARBA00007635"/>
    </source>
</evidence>
<comment type="similarity">
    <text evidence="2 6">Belongs to the drug/metabolite transporter (DMT) superfamily. Plant drug/metabolite exporter (P-DME) (TC 2.A.7.4) family.</text>
</comment>
<dbReference type="InterPro" id="IPR030184">
    <property type="entry name" value="WAT1-related"/>
</dbReference>
<evidence type="ECO:0000256" key="5">
    <source>
        <dbReference type="ARBA" id="ARBA00023136"/>
    </source>
</evidence>
<evidence type="ECO:0000256" key="3">
    <source>
        <dbReference type="ARBA" id="ARBA00022692"/>
    </source>
</evidence>
<keyword evidence="3 6" id="KW-0812">Transmembrane</keyword>
<dbReference type="Proteomes" id="UP000236630">
    <property type="component" value="Unassembled WGS sequence"/>
</dbReference>
<feature type="transmembrane region" description="Helical" evidence="6">
    <location>
        <begin position="164"/>
        <end position="184"/>
    </location>
</feature>
<evidence type="ECO:0000256" key="4">
    <source>
        <dbReference type="ARBA" id="ARBA00022989"/>
    </source>
</evidence>
<keyword evidence="4 6" id="KW-1133">Transmembrane helix</keyword>
<feature type="transmembrane region" description="Helical" evidence="6">
    <location>
        <begin position="36"/>
        <end position="53"/>
    </location>
</feature>
<dbReference type="InterPro" id="IPR037185">
    <property type="entry name" value="EmrE-like"/>
</dbReference>